<dbReference type="InterPro" id="IPR016176">
    <property type="entry name" value="Cbl-dep_enz_cat"/>
</dbReference>
<dbReference type="HAMAP" id="MF_01923">
    <property type="entry name" value="Me_Asp_mutase_E"/>
    <property type="match status" value="1"/>
</dbReference>
<dbReference type="EMBL" id="MLBF01000035">
    <property type="protein sequence ID" value="OLN29157.1"/>
    <property type="molecule type" value="Genomic_DNA"/>
</dbReference>
<dbReference type="STRING" id="1888891.DSOL_3660"/>
<keyword evidence="6" id="KW-1185">Reference proteome</keyword>
<evidence type="ECO:0000313" key="5">
    <source>
        <dbReference type="EMBL" id="OLN29157.1"/>
    </source>
</evidence>
<dbReference type="UniPathway" id="UPA00561">
    <property type="reaction ID" value="UER00617"/>
</dbReference>
<dbReference type="Gene3D" id="3.20.20.240">
    <property type="entry name" value="Methylmalonyl-CoA mutase"/>
    <property type="match status" value="1"/>
</dbReference>
<accession>A0A1Q8QP99</accession>
<dbReference type="PIRSF" id="PIRSF001495">
    <property type="entry name" value="Met_asp_mut_epsi"/>
    <property type="match status" value="1"/>
</dbReference>
<dbReference type="GO" id="GO:0019670">
    <property type="term" value="P:anaerobic L-glutamate catabolic process"/>
    <property type="evidence" value="ECO:0007669"/>
    <property type="project" value="InterPro"/>
</dbReference>
<feature type="binding site" evidence="4">
    <location>
        <begin position="147"/>
        <end position="148"/>
    </location>
    <ligand>
        <name>L-glutamate</name>
        <dbReference type="ChEBI" id="CHEBI:29985"/>
    </ligand>
</feature>
<dbReference type="Proteomes" id="UP000186102">
    <property type="component" value="Unassembled WGS sequence"/>
</dbReference>
<evidence type="ECO:0000313" key="6">
    <source>
        <dbReference type="Proteomes" id="UP000186102"/>
    </source>
</evidence>
<dbReference type="Pfam" id="PF06368">
    <property type="entry name" value="Met_asp_mut_E"/>
    <property type="match status" value="1"/>
</dbReference>
<keyword evidence="3 4" id="KW-0170">Cobalt</keyword>
<feature type="binding site" evidence="4">
    <location>
        <position position="324"/>
    </location>
    <ligand>
        <name>adenosylcob(III)alamin</name>
        <dbReference type="ChEBI" id="CHEBI:18408"/>
    </ligand>
</feature>
<dbReference type="AlphaFoldDB" id="A0A1Q8QP99"/>
<feature type="binding site" evidence="4">
    <location>
        <position position="178"/>
    </location>
    <ligand>
        <name>adenosylcob(III)alamin</name>
        <dbReference type="ChEBI" id="CHEBI:18408"/>
    </ligand>
</feature>
<feature type="binding site" evidence="4">
    <location>
        <position position="179"/>
    </location>
    <ligand>
        <name>L-glutamate</name>
        <dbReference type="ChEBI" id="CHEBI:29985"/>
    </ligand>
</feature>
<dbReference type="EC" id="5.4.99.1" evidence="4"/>
<feature type="binding site" evidence="4">
    <location>
        <position position="169"/>
    </location>
    <ligand>
        <name>L-glutamate</name>
        <dbReference type="ChEBI" id="CHEBI:29985"/>
    </ligand>
</feature>
<comment type="function">
    <text evidence="4">Catalyzes the carbon skeleton rearrangement of L-glutamate to L-threo-3-methylaspartate ((2S,3S)-3-methylaspartate).</text>
</comment>
<keyword evidence="2 4" id="KW-0413">Isomerase</keyword>
<dbReference type="GO" id="GO:0031419">
    <property type="term" value="F:cobalamin binding"/>
    <property type="evidence" value="ECO:0007669"/>
    <property type="project" value="UniProtKB-KW"/>
</dbReference>
<dbReference type="NCBIfam" id="TIGR01503">
    <property type="entry name" value="MthylAspMut_E"/>
    <property type="match status" value="1"/>
</dbReference>
<dbReference type="GO" id="GO:0050097">
    <property type="term" value="F:methylaspartate mutase activity"/>
    <property type="evidence" value="ECO:0007669"/>
    <property type="project" value="UniProtKB-UniRule"/>
</dbReference>
<dbReference type="RefSeq" id="WP_075366117.1">
    <property type="nucleotide sequence ID" value="NZ_MLBF01000035.1"/>
</dbReference>
<dbReference type="InterPro" id="IPR006396">
    <property type="entry name" value="Glu_mut_E"/>
</dbReference>
<name>A0A1Q8QP99_9FIRM</name>
<feature type="binding site" evidence="4">
    <location>
        <position position="295"/>
    </location>
    <ligand>
        <name>adenosylcob(III)alamin</name>
        <dbReference type="ChEBI" id="CHEBI:18408"/>
    </ligand>
</feature>
<comment type="pathway">
    <text evidence="4">Amino-acid degradation; L-glutamate degradation via mesaconate pathway; acetate and pyruvate from L-glutamate: step 1/4.</text>
</comment>
<evidence type="ECO:0000256" key="1">
    <source>
        <dbReference type="ARBA" id="ARBA00022628"/>
    </source>
</evidence>
<evidence type="ECO:0000256" key="3">
    <source>
        <dbReference type="ARBA" id="ARBA00023285"/>
    </source>
</evidence>
<comment type="subunit">
    <text evidence="4">Heterotetramer composed of 2 epsilon subunits (GlmE) and 2 sigma subunits (GlmS). GlmE exists as a homodimer and GlmS as a monomer.</text>
</comment>
<organism evidence="5 6">
    <name type="scientific">Desulfosporosinus metallidurans</name>
    <dbReference type="NCBI Taxonomy" id="1888891"/>
    <lineage>
        <taxon>Bacteria</taxon>
        <taxon>Bacillati</taxon>
        <taxon>Bacillota</taxon>
        <taxon>Clostridia</taxon>
        <taxon>Eubacteriales</taxon>
        <taxon>Desulfitobacteriaceae</taxon>
        <taxon>Desulfosporosinus</taxon>
    </lineage>
</organism>
<comment type="caution">
    <text evidence="4">Lacks conserved residue(s) required for the propagation of feature annotation.</text>
</comment>
<dbReference type="InterPro" id="IPR014714">
    <property type="entry name" value="Glu_mut_E_C_dom_sf"/>
</dbReference>
<proteinExistence type="inferred from homology"/>
<dbReference type="CDD" id="cd00245">
    <property type="entry name" value="Glm_e"/>
    <property type="match status" value="1"/>
</dbReference>
<feature type="binding site" evidence="4">
    <location>
        <position position="64"/>
    </location>
    <ligand>
        <name>L-glutamate</name>
        <dbReference type="ChEBI" id="CHEBI:29985"/>
    </ligand>
</feature>
<evidence type="ECO:0000256" key="2">
    <source>
        <dbReference type="ARBA" id="ARBA00023235"/>
    </source>
</evidence>
<comment type="caution">
    <text evidence="5">The sequence shown here is derived from an EMBL/GenBank/DDBJ whole genome shotgun (WGS) entry which is preliminary data.</text>
</comment>
<dbReference type="SUPFAM" id="SSF51703">
    <property type="entry name" value="Cobalamin (vitamin B12)-dependent enzymes"/>
    <property type="match status" value="1"/>
</dbReference>
<gene>
    <name evidence="4" type="primary">glmE</name>
    <name evidence="5" type="ORF">DSOL_3660</name>
</gene>
<dbReference type="Gene3D" id="3.90.970.10">
    <property type="match status" value="1"/>
</dbReference>
<feature type="binding site" evidence="4">
    <location>
        <position position="66"/>
    </location>
    <ligand>
        <name>adenosylcob(III)alamin</name>
        <dbReference type="ChEBI" id="CHEBI:18408"/>
    </ligand>
</feature>
<sequence length="482" mass="52590">MKNKRLEADELEVQRQEVLKQWSTGAGVNLEEAVTYHKAMPAEKVFAAKLAKAKAEGATLAQPRGGTTLLQEQIDLLQYLQDEGGADFLPTTIDSLNRQNRYQEAEKVIEDSKKAGHSLRNGFPAVNYGVVACRRIIESVNLPCQVRHGTPDARLLAEITLAGGFTDFEGGGISNNIPYAKNVSLEETISNWQYVDRLVGLYEEQGVRINREPFGPLTGTLVPPCISHSVGVIEALLAAEQGVKNISLGYGQCGNLIQDIAAVRSLTELGEEYLAKFKYKGMMLTSVFHQWMGGFPQDESQAFGVISWGAVAAALAKATKVIVKTPHEALGIPSKEGIAAGIKATKQIINMVRNQALLNSEELEREKEGIKVETRAIVDKILELGDGDIAVGTVRGFQAGILDIPFAPSRYNAGKILPVRDAQGAVRFLDHGNLPFDKEVIEFHQERIAERGRIEGRDPSFQMVIDDIYSIGKGRLVAIGSV</sequence>
<feature type="binding site" evidence="4">
    <location>
        <position position="332"/>
    </location>
    <ligand>
        <name>adenosylcob(III)alamin</name>
        <dbReference type="ChEBI" id="CHEBI:18408"/>
    </ligand>
</feature>
<dbReference type="GO" id="GO:0019553">
    <property type="term" value="P:L-glutamate catabolic process via L-citramalate"/>
    <property type="evidence" value="ECO:0007669"/>
    <property type="project" value="UniProtKB-UniRule"/>
</dbReference>
<feature type="binding site" evidence="4">
    <location>
        <position position="121"/>
    </location>
    <ligand>
        <name>adenosylcob(III)alamin</name>
        <dbReference type="ChEBI" id="CHEBI:18408"/>
    </ligand>
</feature>
<comment type="cofactor">
    <cofactor evidence="4">
        <name>adenosylcob(III)alamin</name>
        <dbReference type="ChEBI" id="CHEBI:18408"/>
    </cofactor>
</comment>
<feature type="binding site" evidence="4">
    <location>
        <position position="98"/>
    </location>
    <ligand>
        <name>L-glutamate</name>
        <dbReference type="ChEBI" id="CHEBI:29985"/>
    </ligand>
</feature>
<reference evidence="5 6" key="1">
    <citation type="submission" date="2016-09" db="EMBL/GenBank/DDBJ databases">
        <title>Complete genome of Desulfosporosinus sp. OL.</title>
        <authorList>
            <person name="Mardanov A."/>
            <person name="Beletsky A."/>
            <person name="Panova A."/>
            <person name="Karnachuk O."/>
            <person name="Ravin N."/>
        </authorList>
    </citation>
    <scope>NUCLEOTIDE SEQUENCE [LARGE SCALE GENOMIC DNA]</scope>
    <source>
        <strain evidence="5 6">OL</strain>
    </source>
</reference>
<comment type="similarity">
    <text evidence="4">Belongs to the methylaspartate mutase GlmE subunit family.</text>
</comment>
<evidence type="ECO:0000256" key="4">
    <source>
        <dbReference type="HAMAP-Rule" id="MF_01923"/>
    </source>
</evidence>
<protein>
    <recommendedName>
        <fullName evidence="4">Glutamate mutase epsilon subunit</fullName>
        <ecNumber evidence="4">5.4.99.1</ecNumber>
    </recommendedName>
    <alternativeName>
        <fullName evidence="4">Glutamate mutase E chain</fullName>
    </alternativeName>
    <alternativeName>
        <fullName evidence="4">Glutamate mutase large subunit</fullName>
    </alternativeName>
    <alternativeName>
        <fullName evidence="4">Methylaspartate mutase</fullName>
    </alternativeName>
</protein>
<comment type="catalytic activity">
    <reaction evidence="4">
        <text>(2S,3S)-3-methyl-L-aspartate = L-glutamate</text>
        <dbReference type="Rhea" id="RHEA:12857"/>
        <dbReference type="ChEBI" id="CHEBI:29985"/>
        <dbReference type="ChEBI" id="CHEBI:58724"/>
        <dbReference type="EC" id="5.4.99.1"/>
    </reaction>
</comment>
<feature type="binding site" evidence="4">
    <location>
        <position position="328"/>
    </location>
    <ligand>
        <name>adenosylcob(III)alamin</name>
        <dbReference type="ChEBI" id="CHEBI:18408"/>
    </ligand>
</feature>
<dbReference type="OrthoDB" id="9763360at2"/>
<keyword evidence="1 4" id="KW-0846">Cobalamin</keyword>